<keyword evidence="3" id="KW-1185">Reference proteome</keyword>
<feature type="region of interest" description="Disordered" evidence="1">
    <location>
        <begin position="169"/>
        <end position="200"/>
    </location>
</feature>
<sequence>MLAGLVIVGIVLTTMVFPALRTPEQVAADAAPPPPEPISARVVDQTLTSKVVLRALVLPGATVDVKATDMLSAAGMVVTSLPSPSPVTVTTGTVVAVANGEPLIAFNWPFPAYRDLHVGDAGPDVRELQKSLGELGYLSGSTGTFDTATLSGASQLYADLGYTLPKTSEQTPALSKTAQTPAQGAESSNPSGGTASGPYVPARDIVTIPRASSAVTSAPLKVGQKIDAGTVLLRLDGQSPSVAAIATADRAARIKNDMTGVLYQEDGTQYAVTVTKVGSAIGDLAGLGTGIRIDLLFASGSRAQPTGAGRGSLKLELTLATPTRGLTLPITAIYSDQQGGTYVIPLKHPDQKIPVRIRANVEGTVQLEEGSGLRAGDDVILGSSDGGIN</sequence>
<evidence type="ECO:0000256" key="1">
    <source>
        <dbReference type="SAM" id="MobiDB-lite"/>
    </source>
</evidence>
<protein>
    <recommendedName>
        <fullName evidence="4">Peptidoglycan binding-like domain-containing protein</fullName>
    </recommendedName>
</protein>
<name>A0A1H4JLZ7_9MICC</name>
<accession>A0A1H4JLZ7</accession>
<reference evidence="2 3" key="1">
    <citation type="submission" date="2016-10" db="EMBL/GenBank/DDBJ databases">
        <authorList>
            <person name="de Groot N.N."/>
        </authorList>
    </citation>
    <scope>NUCLEOTIDE SEQUENCE [LARGE SCALE GENOMIC DNA]</scope>
    <source>
        <strain evidence="2 3">DSM 10495</strain>
    </source>
</reference>
<feature type="compositionally biased region" description="Polar residues" evidence="1">
    <location>
        <begin position="169"/>
        <end position="193"/>
    </location>
</feature>
<gene>
    <name evidence="2" type="ORF">SAMN04489745_0267</name>
</gene>
<dbReference type="STRING" id="156980.SAMN04489745_0267"/>
<dbReference type="EMBL" id="FNSN01000003">
    <property type="protein sequence ID" value="SEB47330.1"/>
    <property type="molecule type" value="Genomic_DNA"/>
</dbReference>
<evidence type="ECO:0000313" key="3">
    <source>
        <dbReference type="Proteomes" id="UP000182652"/>
    </source>
</evidence>
<proteinExistence type="predicted"/>
<dbReference type="Proteomes" id="UP000182652">
    <property type="component" value="Unassembled WGS sequence"/>
</dbReference>
<evidence type="ECO:0008006" key="4">
    <source>
        <dbReference type="Google" id="ProtNLM"/>
    </source>
</evidence>
<evidence type="ECO:0000313" key="2">
    <source>
        <dbReference type="EMBL" id="SEB47330.1"/>
    </source>
</evidence>
<organism evidence="2 3">
    <name type="scientific">Arthrobacter woluwensis</name>
    <dbReference type="NCBI Taxonomy" id="156980"/>
    <lineage>
        <taxon>Bacteria</taxon>
        <taxon>Bacillati</taxon>
        <taxon>Actinomycetota</taxon>
        <taxon>Actinomycetes</taxon>
        <taxon>Micrococcales</taxon>
        <taxon>Micrococcaceae</taxon>
        <taxon>Arthrobacter</taxon>
    </lineage>
</organism>
<dbReference type="AlphaFoldDB" id="A0A1H4JLZ7"/>